<keyword evidence="1" id="KW-0812">Transmembrane</keyword>
<dbReference type="KEGG" id="stab:STABA_v1c08890"/>
<accession>A0A6I6CE40</accession>
<dbReference type="OrthoDB" id="9885710at2"/>
<keyword evidence="1" id="KW-1133">Transmembrane helix</keyword>
<proteinExistence type="predicted"/>
<gene>
    <name evidence="2" type="ORF">STABA_v1c08890</name>
</gene>
<name>A0A6I6CE40_9MOLU</name>
<dbReference type="RefSeq" id="WP_156007005.1">
    <property type="nucleotide sequence ID" value="NZ_CP046276.1"/>
</dbReference>
<keyword evidence="3" id="KW-1185">Reference proteome</keyword>
<organism evidence="2 3">
    <name type="scientific">Spiroplasma tabanidicola</name>
    <dbReference type="NCBI Taxonomy" id="324079"/>
    <lineage>
        <taxon>Bacteria</taxon>
        <taxon>Bacillati</taxon>
        <taxon>Mycoplasmatota</taxon>
        <taxon>Mollicutes</taxon>
        <taxon>Entomoplasmatales</taxon>
        <taxon>Spiroplasmataceae</taxon>
        <taxon>Spiroplasma</taxon>
    </lineage>
</organism>
<protein>
    <recommendedName>
        <fullName evidence="4">Transmembrane protein</fullName>
    </recommendedName>
</protein>
<evidence type="ECO:0008006" key="4">
    <source>
        <dbReference type="Google" id="ProtNLM"/>
    </source>
</evidence>
<dbReference type="Proteomes" id="UP000424468">
    <property type="component" value="Chromosome"/>
</dbReference>
<reference evidence="2 3" key="1">
    <citation type="submission" date="2019-11" db="EMBL/GenBank/DDBJ databases">
        <title>Complete genome sequence of Spiroplasma tabanidicola TAUS-1 (DSM 22603).</title>
        <authorList>
            <person name="Huang C.-T."/>
            <person name="Lin Y.-C."/>
            <person name="Kuo C.-H."/>
        </authorList>
    </citation>
    <scope>NUCLEOTIDE SEQUENCE [LARGE SCALE GENOMIC DNA]</scope>
    <source>
        <strain evidence="2 3">TAUS-1</strain>
    </source>
</reference>
<feature type="transmembrane region" description="Helical" evidence="1">
    <location>
        <begin position="20"/>
        <end position="45"/>
    </location>
</feature>
<evidence type="ECO:0000313" key="3">
    <source>
        <dbReference type="Proteomes" id="UP000424468"/>
    </source>
</evidence>
<sequence>MEKRNFTLPKIYNVKTLPLIVLSVFNGVLKVIATIAFAYCIYFYFRSSIPYKKQHVGILIMSCSVAGAIFCLNLLINNYLLNVMCLDTKDQFGDFQLEFLAKKIVYIPYLGSFLMIFILKDKVALINKYKNIYRQDFKVNPNLATK</sequence>
<keyword evidence="1" id="KW-0472">Membrane</keyword>
<evidence type="ECO:0000256" key="1">
    <source>
        <dbReference type="SAM" id="Phobius"/>
    </source>
</evidence>
<feature type="transmembrane region" description="Helical" evidence="1">
    <location>
        <begin position="57"/>
        <end position="80"/>
    </location>
</feature>
<feature type="transmembrane region" description="Helical" evidence="1">
    <location>
        <begin position="100"/>
        <end position="119"/>
    </location>
</feature>
<evidence type="ECO:0000313" key="2">
    <source>
        <dbReference type="EMBL" id="QGS52244.1"/>
    </source>
</evidence>
<dbReference type="AlphaFoldDB" id="A0A6I6CE40"/>
<dbReference type="EMBL" id="CP046276">
    <property type="protein sequence ID" value="QGS52244.1"/>
    <property type="molecule type" value="Genomic_DNA"/>
</dbReference>